<evidence type="ECO:0000256" key="1">
    <source>
        <dbReference type="ARBA" id="ARBA00004141"/>
    </source>
</evidence>
<evidence type="ECO:0000256" key="2">
    <source>
        <dbReference type="ARBA" id="ARBA00022692"/>
    </source>
</evidence>
<evidence type="ECO:0000256" key="3">
    <source>
        <dbReference type="ARBA" id="ARBA00022989"/>
    </source>
</evidence>
<dbReference type="GO" id="GO:0005765">
    <property type="term" value="C:lysosomal membrane"/>
    <property type="evidence" value="ECO:0007669"/>
    <property type="project" value="TreeGrafter"/>
</dbReference>
<dbReference type="Proteomes" id="UP000887564">
    <property type="component" value="Unplaced"/>
</dbReference>
<evidence type="ECO:0000259" key="6">
    <source>
        <dbReference type="Pfam" id="PF08016"/>
    </source>
</evidence>
<keyword evidence="2 5" id="KW-0812">Transmembrane</keyword>
<dbReference type="GO" id="GO:0072345">
    <property type="term" value="F:NAADP-sensitive calcium-release channel activity"/>
    <property type="evidence" value="ECO:0007669"/>
    <property type="project" value="TreeGrafter"/>
</dbReference>
<organism evidence="7 8">
    <name type="scientific">Parascaris equorum</name>
    <name type="common">Equine roundworm</name>
    <dbReference type="NCBI Taxonomy" id="6256"/>
    <lineage>
        <taxon>Eukaryota</taxon>
        <taxon>Metazoa</taxon>
        <taxon>Ecdysozoa</taxon>
        <taxon>Nematoda</taxon>
        <taxon>Chromadorea</taxon>
        <taxon>Rhabditida</taxon>
        <taxon>Spirurina</taxon>
        <taxon>Ascaridomorpha</taxon>
        <taxon>Ascaridoidea</taxon>
        <taxon>Ascarididae</taxon>
        <taxon>Parascaris</taxon>
    </lineage>
</organism>
<feature type="transmembrane region" description="Helical" evidence="5">
    <location>
        <begin position="95"/>
        <end position="115"/>
    </location>
</feature>
<evidence type="ECO:0000313" key="8">
    <source>
        <dbReference type="WBParaSite" id="PEQ_0000214001-mRNA-1"/>
    </source>
</evidence>
<dbReference type="InterPro" id="IPR013122">
    <property type="entry name" value="PKD1_2_channel"/>
</dbReference>
<evidence type="ECO:0000256" key="4">
    <source>
        <dbReference type="ARBA" id="ARBA00023136"/>
    </source>
</evidence>
<evidence type="ECO:0000256" key="5">
    <source>
        <dbReference type="SAM" id="Phobius"/>
    </source>
</evidence>
<feature type="domain" description="Polycystin cation channel PKD1/PKD2" evidence="6">
    <location>
        <begin position="4"/>
        <end position="112"/>
    </location>
</feature>
<dbReference type="Pfam" id="PF08016">
    <property type="entry name" value="PKD_channel"/>
    <property type="match status" value="1"/>
</dbReference>
<reference evidence="8" key="1">
    <citation type="submission" date="2022-11" db="UniProtKB">
        <authorList>
            <consortium name="WormBaseParasite"/>
        </authorList>
    </citation>
    <scope>IDENTIFICATION</scope>
</reference>
<feature type="transmembrane region" description="Helical" evidence="5">
    <location>
        <begin position="6"/>
        <end position="25"/>
    </location>
</feature>
<proteinExistence type="predicted"/>
<name>A0A914RBN9_PAREQ</name>
<dbReference type="GO" id="GO:0005886">
    <property type="term" value="C:plasma membrane"/>
    <property type="evidence" value="ECO:0007669"/>
    <property type="project" value="TreeGrafter"/>
</dbReference>
<protein>
    <submittedName>
        <fullName evidence="8">Polycystin cation channel PKD1/PKD2 domain-containing protein</fullName>
    </submittedName>
</protein>
<dbReference type="AlphaFoldDB" id="A0A914RBN9"/>
<sequence length="182" mass="20815">MGALLVYVGVLRYFCFFSKYNVLILTMKKSLPNILRFMSCAAVLYMGFLVAGWVIIGPYSLKFRTLGKSSEALFSLLNGDDMFATFFTINDTNTIIKIFGTIYIYIFVSLCRFHFSSLKFFENEGNESGLVIFDRLQKINGIIHGLIVCRGLYVNVFYEREVFLFICSMVEIFWNGSSVTTS</sequence>
<dbReference type="InterPro" id="IPR039031">
    <property type="entry name" value="Mucolipin"/>
</dbReference>
<feature type="transmembrane region" description="Helical" evidence="5">
    <location>
        <begin position="37"/>
        <end position="56"/>
    </location>
</feature>
<keyword evidence="7" id="KW-1185">Reference proteome</keyword>
<accession>A0A914RBN9</accession>
<keyword evidence="3 5" id="KW-1133">Transmembrane helix</keyword>
<dbReference type="PANTHER" id="PTHR12127">
    <property type="entry name" value="MUCOLIPIN"/>
    <property type="match status" value="1"/>
</dbReference>
<dbReference type="PANTHER" id="PTHR12127:SF7">
    <property type="entry name" value="SD02261P"/>
    <property type="match status" value="1"/>
</dbReference>
<dbReference type="WBParaSite" id="PEQ_0000214001-mRNA-1">
    <property type="protein sequence ID" value="PEQ_0000214001-mRNA-1"/>
    <property type="gene ID" value="PEQ_0000214001"/>
</dbReference>
<evidence type="ECO:0000313" key="7">
    <source>
        <dbReference type="Proteomes" id="UP000887564"/>
    </source>
</evidence>
<comment type="subcellular location">
    <subcellularLocation>
        <location evidence="1">Membrane</location>
        <topology evidence="1">Multi-pass membrane protein</topology>
    </subcellularLocation>
</comment>
<keyword evidence="4 5" id="KW-0472">Membrane</keyword>